<evidence type="ECO:0000313" key="2">
    <source>
        <dbReference type="Proteomes" id="UP000487268"/>
    </source>
</evidence>
<name>A0A7K0BRU9_9ACTN</name>
<reference evidence="1 2" key="1">
    <citation type="submission" date="2019-10" db="EMBL/GenBank/DDBJ databases">
        <title>Actinomadura rubteroloni sp. nov. and Actinomadura macrotermitis sp. nov., isolated from the gut of fungus growing-termite Macrotermes natalensis.</title>
        <authorList>
            <person name="Benndorf R."/>
            <person name="Martin K."/>
            <person name="Kuefner M."/>
            <person name="De Beer W."/>
            <person name="Kaster A.-K."/>
            <person name="Vollmers J."/>
            <person name="Poulsen M."/>
            <person name="Beemelmanns C."/>
        </authorList>
    </citation>
    <scope>NUCLEOTIDE SEQUENCE [LARGE SCALE GENOMIC DNA]</scope>
    <source>
        <strain evidence="1 2">RB68</strain>
    </source>
</reference>
<sequence>MTPTNVRWHHTKVMVDTLVAVLAQSRAGGALASLERMIVRRRLDRNAAPLVEEAHELDGLAKRVMNASVAAERSRGVSWQTIGDTLGITRSSAHGRFADATEEDGPAREEALRAEWRKILELAERHLAPLTHDAAQLEPTVRGETARRLRDLVLNGAMDVEVRLAAAETLVMLDGAGTRVRVESRLREIASRAGAERDEPAAADNYLGSAHGDFGVSVSGGMFQVGSVHGDVHIVQQPSAVPDPPDREYVREMIAAYRAALRSAGSLEEGTRLRMTLAWTLLAYYDGVDHGVLDEAITLFRQARNMSDRLATRDEAAEGLMPCLYEKYELSGDSALLLECIDMAQRLYHRWMEMYGPEHPRVLAALQTWAVLRGENGRPAHAFHELGRVWNIRRRLLGPDHPDTLETQYLLAHWQEENGDRDSAQQALKEVLDRGERVLGADHPLLKQTRREYLRILTARIAAGEPGLVEELEHLTEDARAALRKEVPPLKFP</sequence>
<evidence type="ECO:0000313" key="1">
    <source>
        <dbReference type="EMBL" id="MQY03602.1"/>
    </source>
</evidence>
<protein>
    <recommendedName>
        <fullName evidence="3">Tetratricopeptide repeat protein</fullName>
    </recommendedName>
</protein>
<dbReference type="Pfam" id="PF13424">
    <property type="entry name" value="TPR_12"/>
    <property type="match status" value="1"/>
</dbReference>
<dbReference type="Gene3D" id="1.25.40.10">
    <property type="entry name" value="Tetratricopeptide repeat domain"/>
    <property type="match status" value="1"/>
</dbReference>
<dbReference type="SUPFAM" id="SSF48452">
    <property type="entry name" value="TPR-like"/>
    <property type="match status" value="1"/>
</dbReference>
<proteinExistence type="predicted"/>
<dbReference type="Proteomes" id="UP000487268">
    <property type="component" value="Unassembled WGS sequence"/>
</dbReference>
<evidence type="ECO:0008006" key="3">
    <source>
        <dbReference type="Google" id="ProtNLM"/>
    </source>
</evidence>
<comment type="caution">
    <text evidence="1">The sequence shown here is derived from an EMBL/GenBank/DDBJ whole genome shotgun (WGS) entry which is preliminary data.</text>
</comment>
<organism evidence="1 2">
    <name type="scientific">Actinomadura macrotermitis</name>
    <dbReference type="NCBI Taxonomy" id="2585200"/>
    <lineage>
        <taxon>Bacteria</taxon>
        <taxon>Bacillati</taxon>
        <taxon>Actinomycetota</taxon>
        <taxon>Actinomycetes</taxon>
        <taxon>Streptosporangiales</taxon>
        <taxon>Thermomonosporaceae</taxon>
        <taxon>Actinomadura</taxon>
    </lineage>
</organism>
<gene>
    <name evidence="1" type="ORF">ACRB68_16470</name>
</gene>
<dbReference type="AlphaFoldDB" id="A0A7K0BRU9"/>
<dbReference type="EMBL" id="WEGH01000001">
    <property type="protein sequence ID" value="MQY03602.1"/>
    <property type="molecule type" value="Genomic_DNA"/>
</dbReference>
<keyword evidence="2" id="KW-1185">Reference proteome</keyword>
<accession>A0A7K0BRU9</accession>
<dbReference type="InterPro" id="IPR011990">
    <property type="entry name" value="TPR-like_helical_dom_sf"/>
</dbReference>